<reference evidence="4" key="1">
    <citation type="submission" date="2016-10" db="EMBL/GenBank/DDBJ databases">
        <authorList>
            <person name="Varghese N."/>
            <person name="Submissions S."/>
        </authorList>
    </citation>
    <scope>NUCLEOTIDE SEQUENCE [LARGE SCALE GENOMIC DNA]</scope>
    <source>
        <strain evidence="4">CGMCC 4.3530</strain>
    </source>
</reference>
<dbReference type="PANTHER" id="PTHR33627:SF1">
    <property type="entry name" value="TRANSPOSASE"/>
    <property type="match status" value="1"/>
</dbReference>
<dbReference type="GO" id="GO:0003677">
    <property type="term" value="F:DNA binding"/>
    <property type="evidence" value="ECO:0007669"/>
    <property type="project" value="InterPro"/>
</dbReference>
<dbReference type="InterPro" id="IPR039365">
    <property type="entry name" value="IS701-like"/>
</dbReference>
<keyword evidence="4" id="KW-1185">Reference proteome</keyword>
<dbReference type="Pfam" id="PF01609">
    <property type="entry name" value="DDE_Tnp_1"/>
    <property type="match status" value="1"/>
</dbReference>
<dbReference type="PANTHER" id="PTHR33627">
    <property type="entry name" value="TRANSPOSASE"/>
    <property type="match status" value="1"/>
</dbReference>
<dbReference type="AlphaFoldDB" id="A0A1H3TSK8"/>
<dbReference type="EMBL" id="FNOK01000091">
    <property type="protein sequence ID" value="SDZ53233.1"/>
    <property type="molecule type" value="Genomic_DNA"/>
</dbReference>
<feature type="domain" description="Transposase IS4-like" evidence="2">
    <location>
        <begin position="8"/>
        <end position="170"/>
    </location>
</feature>
<accession>A0A1H3TSK8</accession>
<keyword evidence="1" id="KW-0812">Transmembrane</keyword>
<keyword evidence="1" id="KW-0472">Membrane</keyword>
<sequence length="198" mass="22317">MLERLLEADADVGWFTADEAYGDNPGLRAWLQGLNYVMAISCDQRFDTPAGRMRADELARAAGNMGWQRLSAGKGSKGHRLYDWLVIDPGDTDGHLLLVRRSISKPSELAYCICHTHTPVPIAELVRVAGCRWGVEETFQFAKNETGMDHYQVRKYDAWYRHITLAMLAAAFLAVTAYTERIRDHTFKKGLPQPKTST</sequence>
<dbReference type="Proteomes" id="UP000199529">
    <property type="component" value="Unassembled WGS sequence"/>
</dbReference>
<feature type="transmembrane region" description="Helical" evidence="1">
    <location>
        <begin position="159"/>
        <end position="179"/>
    </location>
</feature>
<organism evidence="3 4">
    <name type="scientific">Saccharopolyspora shandongensis</name>
    <dbReference type="NCBI Taxonomy" id="418495"/>
    <lineage>
        <taxon>Bacteria</taxon>
        <taxon>Bacillati</taxon>
        <taxon>Actinomycetota</taxon>
        <taxon>Actinomycetes</taxon>
        <taxon>Pseudonocardiales</taxon>
        <taxon>Pseudonocardiaceae</taxon>
        <taxon>Saccharopolyspora</taxon>
    </lineage>
</organism>
<protein>
    <submittedName>
        <fullName evidence="3">Transposase DDE domain-containing protein</fullName>
    </submittedName>
</protein>
<dbReference type="SUPFAM" id="SSF53098">
    <property type="entry name" value="Ribonuclease H-like"/>
    <property type="match status" value="1"/>
</dbReference>
<dbReference type="STRING" id="418495.SAMN05216215_109119"/>
<evidence type="ECO:0000313" key="3">
    <source>
        <dbReference type="EMBL" id="SDZ53233.1"/>
    </source>
</evidence>
<evidence type="ECO:0000256" key="1">
    <source>
        <dbReference type="SAM" id="Phobius"/>
    </source>
</evidence>
<name>A0A1H3TSK8_9PSEU</name>
<dbReference type="GO" id="GO:0006313">
    <property type="term" value="P:DNA transposition"/>
    <property type="evidence" value="ECO:0007669"/>
    <property type="project" value="InterPro"/>
</dbReference>
<evidence type="ECO:0000259" key="2">
    <source>
        <dbReference type="Pfam" id="PF01609"/>
    </source>
</evidence>
<dbReference type="InterPro" id="IPR012337">
    <property type="entry name" value="RNaseH-like_sf"/>
</dbReference>
<keyword evidence="1" id="KW-1133">Transmembrane helix</keyword>
<dbReference type="InterPro" id="IPR002559">
    <property type="entry name" value="Transposase_11"/>
</dbReference>
<gene>
    <name evidence="3" type="ORF">SAMN05216215_109119</name>
</gene>
<dbReference type="OrthoDB" id="4954307at2"/>
<evidence type="ECO:0000313" key="4">
    <source>
        <dbReference type="Proteomes" id="UP000199529"/>
    </source>
</evidence>
<proteinExistence type="predicted"/>
<dbReference type="GO" id="GO:0004803">
    <property type="term" value="F:transposase activity"/>
    <property type="evidence" value="ECO:0007669"/>
    <property type="project" value="InterPro"/>
</dbReference>